<accession>A0A0K8UAI1</accession>
<proteinExistence type="predicted"/>
<protein>
    <submittedName>
        <fullName evidence="1">Uncharacterized protein</fullName>
    </submittedName>
</protein>
<name>A0A0K8UAI1_BACLA</name>
<reference evidence="1" key="1">
    <citation type="submission" date="2015-06" db="EMBL/GenBank/DDBJ databases">
        <authorList>
            <person name="Hoefler B.C."/>
            <person name="Straight P.D."/>
        </authorList>
    </citation>
    <scope>NUCLEOTIDE SEQUENCE</scope>
</reference>
<organism evidence="1">
    <name type="scientific">Bactrocera latifrons</name>
    <name type="common">Malaysian fruit fly</name>
    <name type="synonym">Chaetodacus latifrons</name>
    <dbReference type="NCBI Taxonomy" id="174628"/>
    <lineage>
        <taxon>Eukaryota</taxon>
        <taxon>Metazoa</taxon>
        <taxon>Ecdysozoa</taxon>
        <taxon>Arthropoda</taxon>
        <taxon>Hexapoda</taxon>
        <taxon>Insecta</taxon>
        <taxon>Pterygota</taxon>
        <taxon>Neoptera</taxon>
        <taxon>Endopterygota</taxon>
        <taxon>Diptera</taxon>
        <taxon>Brachycera</taxon>
        <taxon>Muscomorpha</taxon>
        <taxon>Tephritoidea</taxon>
        <taxon>Tephritidae</taxon>
        <taxon>Bactrocera</taxon>
        <taxon>Bactrocera</taxon>
    </lineage>
</organism>
<evidence type="ECO:0000313" key="1">
    <source>
        <dbReference type="EMBL" id="JAI23591.1"/>
    </source>
</evidence>
<dbReference type="EMBL" id="GDHF01028723">
    <property type="protein sequence ID" value="JAI23591.1"/>
    <property type="molecule type" value="Transcribed_RNA"/>
</dbReference>
<feature type="non-terminal residue" evidence="1">
    <location>
        <position position="1"/>
    </location>
</feature>
<sequence>QLFIMCYTRKEEDIFGQLQLRVLLVVSLALQCTAKPKLAETNKFLITLGSDQYEDGTKLESLVLEPRPATQDDTEFKLKFIPVPILHKLQPSPPYMHQERNATQASLAIPLQEVHLEDEPKHETSSKYGILIQQEKDPKSESQNIHIIRMPKWGLGKYLVRGFTPLKGQQPFFQLQTKQQGPDGAPGLTIFLW</sequence>
<gene>
    <name evidence="1" type="ORF">c0_g2_i1</name>
</gene>
<dbReference type="AlphaFoldDB" id="A0A0K8UAI1"/>
<dbReference type="OrthoDB" id="8026924at2759"/>